<dbReference type="GO" id="GO:0000977">
    <property type="term" value="F:RNA polymerase II transcription regulatory region sequence-specific DNA binding"/>
    <property type="evidence" value="ECO:0007669"/>
    <property type="project" value="TreeGrafter"/>
</dbReference>
<keyword evidence="2" id="KW-0805">Transcription regulation</keyword>
<gene>
    <name evidence="8" type="ORF">ALC60_07121</name>
</gene>
<organism evidence="8 9">
    <name type="scientific">Mycetomoellerius zeteki</name>
    <dbReference type="NCBI Taxonomy" id="64791"/>
    <lineage>
        <taxon>Eukaryota</taxon>
        <taxon>Metazoa</taxon>
        <taxon>Ecdysozoa</taxon>
        <taxon>Arthropoda</taxon>
        <taxon>Hexapoda</taxon>
        <taxon>Insecta</taxon>
        <taxon>Pterygota</taxon>
        <taxon>Neoptera</taxon>
        <taxon>Endopterygota</taxon>
        <taxon>Hymenoptera</taxon>
        <taxon>Apocrita</taxon>
        <taxon>Aculeata</taxon>
        <taxon>Formicoidea</taxon>
        <taxon>Formicidae</taxon>
        <taxon>Myrmicinae</taxon>
        <taxon>Mycetomoellerius</taxon>
    </lineage>
</organism>
<dbReference type="SMART" id="SM00086">
    <property type="entry name" value="PAC"/>
    <property type="match status" value="1"/>
</dbReference>
<dbReference type="EMBL" id="KQ982603">
    <property type="protein sequence ID" value="KYQ53966.1"/>
    <property type="molecule type" value="Genomic_DNA"/>
</dbReference>
<protein>
    <submittedName>
        <fullName evidence="8">Protein trachealess</fullName>
    </submittedName>
</protein>
<feature type="domain" description="PAS" evidence="7">
    <location>
        <begin position="87"/>
        <end position="142"/>
    </location>
</feature>
<dbReference type="SMART" id="SM00091">
    <property type="entry name" value="PAS"/>
    <property type="match status" value="1"/>
</dbReference>
<keyword evidence="5" id="KW-0539">Nucleus</keyword>
<dbReference type="CDD" id="cd00130">
    <property type="entry name" value="PAS"/>
    <property type="match status" value="1"/>
</dbReference>
<evidence type="ECO:0000313" key="8">
    <source>
        <dbReference type="EMBL" id="KYQ53966.1"/>
    </source>
</evidence>
<dbReference type="SUPFAM" id="SSF55785">
    <property type="entry name" value="PYP-like sensor domain (PAS domain)"/>
    <property type="match status" value="1"/>
</dbReference>
<feature type="region of interest" description="Disordered" evidence="6">
    <location>
        <begin position="209"/>
        <end position="267"/>
    </location>
</feature>
<feature type="compositionally biased region" description="Polar residues" evidence="6">
    <location>
        <begin position="328"/>
        <end position="350"/>
    </location>
</feature>
<feature type="compositionally biased region" description="Acidic residues" evidence="6">
    <location>
        <begin position="304"/>
        <end position="314"/>
    </location>
</feature>
<feature type="region of interest" description="Disordered" evidence="6">
    <location>
        <begin position="548"/>
        <end position="572"/>
    </location>
</feature>
<name>A0A151X134_9HYME</name>
<feature type="compositionally biased region" description="Basic and acidic residues" evidence="6">
    <location>
        <begin position="353"/>
        <end position="362"/>
    </location>
</feature>
<evidence type="ECO:0000256" key="4">
    <source>
        <dbReference type="ARBA" id="ARBA00023163"/>
    </source>
</evidence>
<feature type="region of interest" description="Disordered" evidence="6">
    <location>
        <begin position="463"/>
        <end position="501"/>
    </location>
</feature>
<dbReference type="AlphaFoldDB" id="A0A151X134"/>
<dbReference type="PROSITE" id="PS50112">
    <property type="entry name" value="PAS"/>
    <property type="match status" value="1"/>
</dbReference>
<evidence type="ECO:0000256" key="1">
    <source>
        <dbReference type="ARBA" id="ARBA00004123"/>
    </source>
</evidence>
<dbReference type="GO" id="GO:0005634">
    <property type="term" value="C:nucleus"/>
    <property type="evidence" value="ECO:0007669"/>
    <property type="project" value="UniProtKB-SubCell"/>
</dbReference>
<dbReference type="InterPro" id="IPR001610">
    <property type="entry name" value="PAC"/>
</dbReference>
<evidence type="ECO:0000256" key="5">
    <source>
        <dbReference type="ARBA" id="ARBA00023242"/>
    </source>
</evidence>
<evidence type="ECO:0000259" key="7">
    <source>
        <dbReference type="PROSITE" id="PS50112"/>
    </source>
</evidence>
<evidence type="ECO:0000256" key="6">
    <source>
        <dbReference type="SAM" id="MobiDB-lite"/>
    </source>
</evidence>
<evidence type="ECO:0000256" key="2">
    <source>
        <dbReference type="ARBA" id="ARBA00023015"/>
    </source>
</evidence>
<comment type="subcellular location">
    <subcellularLocation>
        <location evidence="1">Nucleus</location>
    </subcellularLocation>
</comment>
<dbReference type="InterPro" id="IPR035965">
    <property type="entry name" value="PAS-like_dom_sf"/>
</dbReference>
<reference evidence="8 9" key="1">
    <citation type="submission" date="2015-09" db="EMBL/GenBank/DDBJ databases">
        <title>Trachymyrmex zeteki WGS genome.</title>
        <authorList>
            <person name="Nygaard S."/>
            <person name="Hu H."/>
            <person name="Boomsma J."/>
            <person name="Zhang G."/>
        </authorList>
    </citation>
    <scope>NUCLEOTIDE SEQUENCE [LARGE SCALE GENOMIC DNA]</scope>
    <source>
        <strain evidence="8">Tzet28-1</strain>
        <tissue evidence="8">Whole body</tissue>
    </source>
</reference>
<dbReference type="GO" id="GO:0010557">
    <property type="term" value="P:positive regulation of macromolecule biosynthetic process"/>
    <property type="evidence" value="ECO:0007669"/>
    <property type="project" value="UniProtKB-ARBA"/>
</dbReference>
<dbReference type="InterPro" id="IPR013655">
    <property type="entry name" value="PAS_fold_3"/>
</dbReference>
<dbReference type="PANTHER" id="PTHR23043:SF26">
    <property type="entry name" value="PROTEIN TRACHEALESS"/>
    <property type="match status" value="1"/>
</dbReference>
<evidence type="ECO:0000256" key="3">
    <source>
        <dbReference type="ARBA" id="ARBA00023125"/>
    </source>
</evidence>
<dbReference type="InterPro" id="IPR000014">
    <property type="entry name" value="PAS"/>
</dbReference>
<feature type="compositionally biased region" description="Basic and acidic residues" evidence="6">
    <location>
        <begin position="242"/>
        <end position="267"/>
    </location>
</feature>
<proteinExistence type="predicted"/>
<keyword evidence="3" id="KW-0238">DNA-binding</keyword>
<feature type="compositionally biased region" description="Basic and acidic residues" evidence="6">
    <location>
        <begin position="315"/>
        <end position="326"/>
    </location>
</feature>
<dbReference type="FunFam" id="3.30.450.20:FF:000054">
    <property type="entry name" value="Trachealess, isoform D"/>
    <property type="match status" value="1"/>
</dbReference>
<sequence length="660" mass="72009">MSLSATGLYKGYDRAFCVRMKSTLTKRGCHFKSSGYRVVLLLCRLRPQFIFSHARKSAPPLMGMVGLAIALPPPSVHEIRLETDMFVTRINFDFRIAHCEPKVSELLDYTADELTGKNLYTLCHGEDANRLRKSHIDLINKGQVLTHYYRLMNKSGGYTWLQTCATVVCNSKNAEEQNIICVNYVISGREYENLIMDCCQLEDGVTGVKREDTAGNDPENGSPDADRGEGRSRGGPTNQHQEQSHRSPPEEREESHASESEKRGSRHHDNIAQLQQDSQKAVGNLGTLVVRLRGHKRKIHDDDSSSNEEEDEEESAVKESNGERTRALSPSATSTHSMSATEQALCSTSPKSRRAENNRLDSAESTGTSVKDLEQAMSKHLPGSSLNKSNSPAALHQPTDFSTDALLKQQQQRSTIQWIGAHHHLGHLSPQQSATAPLPASALLRQLYAANRESVIRANVHGITSSGGARAPTSAGIYYPGETAPNGPLPTPPGSEGSSTYGEHQFVLTAHNQKGSNGTSCADAFTSLVSSYTSATAAGYSVDYHSAMTPPSSVSPRDKQQQQQQQQLHPVNVISSYEGSSAYTDPVLRHQYEPAQPLPLKPQVYSATVHPSALDAAAAYASAGLTEQSQFYHHPASSAGFHIYHPSNKSTTNGWYTSAS</sequence>
<accession>A0A151X134</accession>
<dbReference type="Gene3D" id="3.30.450.20">
    <property type="entry name" value="PAS domain"/>
    <property type="match status" value="2"/>
</dbReference>
<dbReference type="Proteomes" id="UP000075809">
    <property type="component" value="Unassembled WGS sequence"/>
</dbReference>
<evidence type="ECO:0000313" key="9">
    <source>
        <dbReference type="Proteomes" id="UP000075809"/>
    </source>
</evidence>
<feature type="region of interest" description="Disordered" evidence="6">
    <location>
        <begin position="296"/>
        <end position="369"/>
    </location>
</feature>
<dbReference type="GO" id="GO:0000981">
    <property type="term" value="F:DNA-binding transcription factor activity, RNA polymerase II-specific"/>
    <property type="evidence" value="ECO:0007669"/>
    <property type="project" value="TreeGrafter"/>
</dbReference>
<dbReference type="PANTHER" id="PTHR23043">
    <property type="entry name" value="HYPOXIA-INDUCIBLE FACTOR 1 ALPHA"/>
    <property type="match status" value="1"/>
</dbReference>
<keyword evidence="4" id="KW-0804">Transcription</keyword>
<keyword evidence="9" id="KW-1185">Reference proteome</keyword>
<dbReference type="STRING" id="64791.A0A151X134"/>
<dbReference type="Pfam" id="PF08447">
    <property type="entry name" value="PAS_3"/>
    <property type="match status" value="1"/>
</dbReference>